<reference evidence="12" key="1">
    <citation type="submission" date="2023-07" db="EMBL/GenBank/DDBJ databases">
        <title>Sorghum-associated microbial communities from plants grown in Nebraska, USA.</title>
        <authorList>
            <person name="Schachtman D."/>
        </authorList>
    </citation>
    <scope>NUCLEOTIDE SEQUENCE</scope>
    <source>
        <strain evidence="12">DS3754</strain>
    </source>
</reference>
<evidence type="ECO:0000256" key="1">
    <source>
        <dbReference type="ARBA" id="ARBA00000085"/>
    </source>
</evidence>
<evidence type="ECO:0000259" key="11">
    <source>
        <dbReference type="PROSITE" id="PS50113"/>
    </source>
</evidence>
<dbReference type="SUPFAM" id="SSF55785">
    <property type="entry name" value="PYP-like sensor domain (PAS domain)"/>
    <property type="match status" value="2"/>
</dbReference>
<dbReference type="Proteomes" id="UP001242045">
    <property type="component" value="Unassembled WGS sequence"/>
</dbReference>
<evidence type="ECO:0000313" key="13">
    <source>
        <dbReference type="Proteomes" id="UP001242045"/>
    </source>
</evidence>
<evidence type="ECO:0000259" key="10">
    <source>
        <dbReference type="PROSITE" id="PS50112"/>
    </source>
</evidence>
<dbReference type="InterPro" id="IPR003594">
    <property type="entry name" value="HATPase_dom"/>
</dbReference>
<evidence type="ECO:0000256" key="2">
    <source>
        <dbReference type="ARBA" id="ARBA00004429"/>
    </source>
</evidence>
<dbReference type="RefSeq" id="WP_307686200.1">
    <property type="nucleotide sequence ID" value="NZ_JAUSRD010000013.1"/>
</dbReference>
<dbReference type="SMART" id="SM00091">
    <property type="entry name" value="PAS"/>
    <property type="match status" value="2"/>
</dbReference>
<dbReference type="AlphaFoldDB" id="A0AAW8D4X7"/>
<keyword evidence="4 7" id="KW-0597">Phosphoprotein</keyword>
<feature type="modified residue" description="4-aspartylphosphate" evidence="7">
    <location>
        <position position="578"/>
    </location>
</feature>
<dbReference type="SUPFAM" id="SSF47384">
    <property type="entry name" value="Homodimeric domain of signal transducing histidine kinase"/>
    <property type="match status" value="1"/>
</dbReference>
<dbReference type="Pfam" id="PF02518">
    <property type="entry name" value="HATPase_c"/>
    <property type="match status" value="1"/>
</dbReference>
<dbReference type="Gene3D" id="3.30.450.20">
    <property type="entry name" value="PAS domain"/>
    <property type="match status" value="2"/>
</dbReference>
<dbReference type="PROSITE" id="PS50109">
    <property type="entry name" value="HIS_KIN"/>
    <property type="match status" value="1"/>
</dbReference>
<feature type="domain" description="PAS" evidence="10">
    <location>
        <begin position="27"/>
        <end position="80"/>
    </location>
</feature>
<dbReference type="FunFam" id="3.30.565.10:FF:000006">
    <property type="entry name" value="Sensor histidine kinase WalK"/>
    <property type="match status" value="1"/>
</dbReference>
<comment type="subcellular location">
    <subcellularLocation>
        <location evidence="2">Cell inner membrane</location>
        <topology evidence="2">Multi-pass membrane protein</topology>
    </subcellularLocation>
</comment>
<dbReference type="InterPro" id="IPR005467">
    <property type="entry name" value="His_kinase_dom"/>
</dbReference>
<comment type="catalytic activity">
    <reaction evidence="1">
        <text>ATP + protein L-histidine = ADP + protein N-phospho-L-histidine.</text>
        <dbReference type="EC" id="2.7.13.3"/>
    </reaction>
</comment>
<dbReference type="SUPFAM" id="SSF52172">
    <property type="entry name" value="CheY-like"/>
    <property type="match status" value="1"/>
</dbReference>
<dbReference type="Gene3D" id="1.10.287.130">
    <property type="match status" value="1"/>
</dbReference>
<dbReference type="InterPro" id="IPR035965">
    <property type="entry name" value="PAS-like_dom_sf"/>
</dbReference>
<dbReference type="InterPro" id="IPR003661">
    <property type="entry name" value="HisK_dim/P_dom"/>
</dbReference>
<evidence type="ECO:0000256" key="4">
    <source>
        <dbReference type="ARBA" id="ARBA00022553"/>
    </source>
</evidence>
<dbReference type="InterPro" id="IPR036890">
    <property type="entry name" value="HATPase_C_sf"/>
</dbReference>
<dbReference type="SUPFAM" id="SSF55874">
    <property type="entry name" value="ATPase domain of HSP90 chaperone/DNA topoisomerase II/histidine kinase"/>
    <property type="match status" value="1"/>
</dbReference>
<gene>
    <name evidence="12" type="ORF">J2W31_004701</name>
</gene>
<evidence type="ECO:0000313" key="12">
    <source>
        <dbReference type="EMBL" id="MDP9895574.1"/>
    </source>
</evidence>
<feature type="domain" description="PAC" evidence="11">
    <location>
        <begin position="102"/>
        <end position="154"/>
    </location>
</feature>
<dbReference type="NCBIfam" id="TIGR00229">
    <property type="entry name" value="sensory_box"/>
    <property type="match status" value="2"/>
</dbReference>
<dbReference type="SMART" id="SM00448">
    <property type="entry name" value="REC"/>
    <property type="match status" value="1"/>
</dbReference>
<organism evidence="12 13">
    <name type="scientific">Variovorax boronicumulans</name>
    <dbReference type="NCBI Taxonomy" id="436515"/>
    <lineage>
        <taxon>Bacteria</taxon>
        <taxon>Pseudomonadati</taxon>
        <taxon>Pseudomonadota</taxon>
        <taxon>Betaproteobacteria</taxon>
        <taxon>Burkholderiales</taxon>
        <taxon>Comamonadaceae</taxon>
        <taxon>Variovorax</taxon>
    </lineage>
</organism>
<dbReference type="SMART" id="SM00388">
    <property type="entry name" value="HisKA"/>
    <property type="match status" value="1"/>
</dbReference>
<evidence type="ECO:0000256" key="5">
    <source>
        <dbReference type="ARBA" id="ARBA00022679"/>
    </source>
</evidence>
<dbReference type="EC" id="2.7.13.3" evidence="3"/>
<dbReference type="InterPro" id="IPR004358">
    <property type="entry name" value="Sig_transdc_His_kin-like_C"/>
</dbReference>
<evidence type="ECO:0000256" key="7">
    <source>
        <dbReference type="PROSITE-ProRule" id="PRU00169"/>
    </source>
</evidence>
<evidence type="ECO:0000256" key="3">
    <source>
        <dbReference type="ARBA" id="ARBA00012438"/>
    </source>
</evidence>
<dbReference type="InterPro" id="IPR000700">
    <property type="entry name" value="PAS-assoc_C"/>
</dbReference>
<dbReference type="PANTHER" id="PTHR43047">
    <property type="entry name" value="TWO-COMPONENT HISTIDINE PROTEIN KINASE"/>
    <property type="match status" value="1"/>
</dbReference>
<feature type="domain" description="Histidine kinase" evidence="8">
    <location>
        <begin position="292"/>
        <end position="513"/>
    </location>
</feature>
<dbReference type="PROSITE" id="PS50110">
    <property type="entry name" value="RESPONSE_REGULATORY"/>
    <property type="match status" value="1"/>
</dbReference>
<dbReference type="SMART" id="SM00387">
    <property type="entry name" value="HATPase_c"/>
    <property type="match status" value="1"/>
</dbReference>
<name>A0AAW8D4X7_9BURK</name>
<dbReference type="PROSITE" id="PS50112">
    <property type="entry name" value="PAS"/>
    <property type="match status" value="2"/>
</dbReference>
<dbReference type="InterPro" id="IPR000014">
    <property type="entry name" value="PAS"/>
</dbReference>
<feature type="domain" description="PAS" evidence="10">
    <location>
        <begin position="155"/>
        <end position="208"/>
    </location>
</feature>
<sequence length="647" mass="71355">MADGARGKRDDETAPDLNIPLNLGLITDADYRLMVDAITDYAIFFLDPTGIVLSWNAGAKQLQGYEPHEVIGRHFSIFYPPELLEKNWPQHELEVATRTGQYEEEGWRLRKDGTRFWSSLVLTRLTSPDGKLRGFSKITRDLSARQKQDELLRASEERFRLIVDGVKDYAIFMLDPSGYIVSWNTGAKATKGYEAHEIIGKHFSVFYPPEVAATGFPDEELKTAREVGRFEDEGWRVRRDGSRFWASVIITALFDETGRHRGFAKVTRDLTERRRISTLEDEGRRITTFLAMLGHELRNPLTPISNAVAIMDRLGPAADTATLARMSSIIGRQLKQITRLVDDLLDVGRITSGKIHLESKPVRLCDVIDESIEMLRPSADAKQHALVFHSPSADPWITGDRARMIQVVCNLLNNAIKFTPDGGRIEVRLREVGANAEISVSDNGPGIPPAALPRVFMLFAQGEQEISRPQGGLGLGLTLVQQLVTLHGGDVSAFSKGTPGDGAEFVVRLPRATAPLEKKKIVGNESRKMVLVVDDNQDAAETMCLLVESLGYVTRTAADGPSAVEAIKVEQPDLVLLDIGLPGFSGVEVALRVRREVPHPPTLVAVTGYGQGSDRDASLAAGFYAHLTKPVDAQQLEGLLARLLDKS</sequence>
<dbReference type="Gene3D" id="3.30.565.10">
    <property type="entry name" value="Histidine kinase-like ATPase, C-terminal domain"/>
    <property type="match status" value="1"/>
</dbReference>
<proteinExistence type="predicted"/>
<dbReference type="InterPro" id="IPR011006">
    <property type="entry name" value="CheY-like_superfamily"/>
</dbReference>
<evidence type="ECO:0000259" key="9">
    <source>
        <dbReference type="PROSITE" id="PS50110"/>
    </source>
</evidence>
<dbReference type="GO" id="GO:0009927">
    <property type="term" value="F:histidine phosphotransfer kinase activity"/>
    <property type="evidence" value="ECO:0007669"/>
    <property type="project" value="TreeGrafter"/>
</dbReference>
<dbReference type="InterPro" id="IPR001789">
    <property type="entry name" value="Sig_transdc_resp-reg_receiver"/>
</dbReference>
<dbReference type="CDD" id="cd00082">
    <property type="entry name" value="HisKA"/>
    <property type="match status" value="1"/>
</dbReference>
<dbReference type="CDD" id="cd17580">
    <property type="entry name" value="REC_2_DhkD-like"/>
    <property type="match status" value="1"/>
</dbReference>
<dbReference type="GO" id="GO:0005886">
    <property type="term" value="C:plasma membrane"/>
    <property type="evidence" value="ECO:0007669"/>
    <property type="project" value="UniProtKB-SubCell"/>
</dbReference>
<keyword evidence="6" id="KW-0418">Kinase</keyword>
<feature type="domain" description="Response regulatory" evidence="9">
    <location>
        <begin position="529"/>
        <end position="644"/>
    </location>
</feature>
<dbReference type="EMBL" id="JAUSRD010000013">
    <property type="protein sequence ID" value="MDP9895574.1"/>
    <property type="molecule type" value="Genomic_DNA"/>
</dbReference>
<dbReference type="PROSITE" id="PS50113">
    <property type="entry name" value="PAC"/>
    <property type="match status" value="2"/>
</dbReference>
<dbReference type="Pfam" id="PF00072">
    <property type="entry name" value="Response_reg"/>
    <property type="match status" value="1"/>
</dbReference>
<accession>A0AAW8D4X7</accession>
<evidence type="ECO:0000259" key="8">
    <source>
        <dbReference type="PROSITE" id="PS50109"/>
    </source>
</evidence>
<feature type="domain" description="PAC" evidence="11">
    <location>
        <begin position="230"/>
        <end position="282"/>
    </location>
</feature>
<protein>
    <recommendedName>
        <fullName evidence="3">histidine kinase</fullName>
        <ecNumber evidence="3">2.7.13.3</ecNumber>
    </recommendedName>
</protein>
<dbReference type="CDD" id="cd00130">
    <property type="entry name" value="PAS"/>
    <property type="match status" value="2"/>
</dbReference>
<dbReference type="GO" id="GO:0000155">
    <property type="term" value="F:phosphorelay sensor kinase activity"/>
    <property type="evidence" value="ECO:0007669"/>
    <property type="project" value="InterPro"/>
</dbReference>
<dbReference type="Pfam" id="PF13426">
    <property type="entry name" value="PAS_9"/>
    <property type="match status" value="2"/>
</dbReference>
<dbReference type="Pfam" id="PF00512">
    <property type="entry name" value="HisKA"/>
    <property type="match status" value="1"/>
</dbReference>
<dbReference type="PRINTS" id="PR00344">
    <property type="entry name" value="BCTRLSENSOR"/>
</dbReference>
<dbReference type="PANTHER" id="PTHR43047:SF72">
    <property type="entry name" value="OSMOSENSING HISTIDINE PROTEIN KINASE SLN1"/>
    <property type="match status" value="1"/>
</dbReference>
<comment type="caution">
    <text evidence="12">The sequence shown here is derived from an EMBL/GenBank/DDBJ whole genome shotgun (WGS) entry which is preliminary data.</text>
</comment>
<evidence type="ECO:0000256" key="6">
    <source>
        <dbReference type="ARBA" id="ARBA00022777"/>
    </source>
</evidence>
<dbReference type="InterPro" id="IPR036097">
    <property type="entry name" value="HisK_dim/P_sf"/>
</dbReference>
<dbReference type="Gene3D" id="3.40.50.2300">
    <property type="match status" value="1"/>
</dbReference>
<keyword evidence="5" id="KW-0808">Transferase</keyword>